<dbReference type="RefSeq" id="XP_009547218.1">
    <property type="nucleotide sequence ID" value="XM_009548923.1"/>
</dbReference>
<dbReference type="HOGENOM" id="CLU_112088_1_0_1"/>
<accession>W4K3R2</accession>
<dbReference type="GeneID" id="20670626"/>
<name>W4K3R2_HETIT</name>
<evidence type="ECO:0000256" key="1">
    <source>
        <dbReference type="SAM" id="MobiDB-lite"/>
    </source>
</evidence>
<keyword evidence="3" id="KW-1185">Reference proteome</keyword>
<protein>
    <submittedName>
        <fullName evidence="2">Uncharacterized protein</fullName>
    </submittedName>
</protein>
<feature type="non-terminal residue" evidence="2">
    <location>
        <position position="1"/>
    </location>
</feature>
<reference evidence="2 3" key="1">
    <citation type="journal article" date="2012" name="New Phytol.">
        <title>Insight into trade-off between wood decay and parasitism from the genome of a fungal forest pathogen.</title>
        <authorList>
            <person name="Olson A."/>
            <person name="Aerts A."/>
            <person name="Asiegbu F."/>
            <person name="Belbahri L."/>
            <person name="Bouzid O."/>
            <person name="Broberg A."/>
            <person name="Canback B."/>
            <person name="Coutinho P.M."/>
            <person name="Cullen D."/>
            <person name="Dalman K."/>
            <person name="Deflorio G."/>
            <person name="van Diepen L.T."/>
            <person name="Dunand C."/>
            <person name="Duplessis S."/>
            <person name="Durling M."/>
            <person name="Gonthier P."/>
            <person name="Grimwood J."/>
            <person name="Fossdal C.G."/>
            <person name="Hansson D."/>
            <person name="Henrissat B."/>
            <person name="Hietala A."/>
            <person name="Himmelstrand K."/>
            <person name="Hoffmeister D."/>
            <person name="Hogberg N."/>
            <person name="James T.Y."/>
            <person name="Karlsson M."/>
            <person name="Kohler A."/>
            <person name="Kues U."/>
            <person name="Lee Y.H."/>
            <person name="Lin Y.C."/>
            <person name="Lind M."/>
            <person name="Lindquist E."/>
            <person name="Lombard V."/>
            <person name="Lucas S."/>
            <person name="Lunden K."/>
            <person name="Morin E."/>
            <person name="Murat C."/>
            <person name="Park J."/>
            <person name="Raffaello T."/>
            <person name="Rouze P."/>
            <person name="Salamov A."/>
            <person name="Schmutz J."/>
            <person name="Solheim H."/>
            <person name="Stahlberg J."/>
            <person name="Velez H."/>
            <person name="de Vries R.P."/>
            <person name="Wiebenga A."/>
            <person name="Woodward S."/>
            <person name="Yakovlev I."/>
            <person name="Garbelotto M."/>
            <person name="Martin F."/>
            <person name="Grigoriev I.V."/>
            <person name="Stenlid J."/>
        </authorList>
    </citation>
    <scope>NUCLEOTIDE SEQUENCE [LARGE SCALE GENOMIC DNA]</scope>
    <source>
        <strain evidence="2 3">TC 32-1</strain>
    </source>
</reference>
<organism evidence="2 3">
    <name type="scientific">Heterobasidion irregulare (strain TC 32-1)</name>
    <dbReference type="NCBI Taxonomy" id="747525"/>
    <lineage>
        <taxon>Eukaryota</taxon>
        <taxon>Fungi</taxon>
        <taxon>Dikarya</taxon>
        <taxon>Basidiomycota</taxon>
        <taxon>Agaricomycotina</taxon>
        <taxon>Agaricomycetes</taxon>
        <taxon>Russulales</taxon>
        <taxon>Bondarzewiaceae</taxon>
        <taxon>Heterobasidion</taxon>
        <taxon>Heterobasidion annosum species complex</taxon>
    </lineage>
</organism>
<dbReference type="EMBL" id="KI925459">
    <property type="protein sequence ID" value="ETW80473.1"/>
    <property type="molecule type" value="Genomic_DNA"/>
</dbReference>
<evidence type="ECO:0000313" key="2">
    <source>
        <dbReference type="EMBL" id="ETW80473.1"/>
    </source>
</evidence>
<dbReference type="Proteomes" id="UP000030671">
    <property type="component" value="Unassembled WGS sequence"/>
</dbReference>
<dbReference type="KEGG" id="hir:HETIRDRAFT_319809"/>
<dbReference type="AlphaFoldDB" id="W4K3R2"/>
<evidence type="ECO:0000313" key="3">
    <source>
        <dbReference type="Proteomes" id="UP000030671"/>
    </source>
</evidence>
<dbReference type="OrthoDB" id="529205at2759"/>
<feature type="compositionally biased region" description="Basic and acidic residues" evidence="1">
    <location>
        <begin position="76"/>
        <end position="88"/>
    </location>
</feature>
<feature type="region of interest" description="Disordered" evidence="1">
    <location>
        <begin position="76"/>
        <end position="105"/>
    </location>
</feature>
<dbReference type="STRING" id="747525.W4K3R2"/>
<dbReference type="InParanoid" id="W4K3R2"/>
<sequence>HGYDPEVLELEKWRNLLAKQQYQTTAPVDDAPGWNEDLASDSEAFVKADRTPGSPSAELVERTVTHVKAKHCAEQRLEETGEHYDQNETPRNVQNAGAKTHAADQ</sequence>
<gene>
    <name evidence="2" type="ORF">HETIRDRAFT_319809</name>
</gene>
<proteinExistence type="predicted"/>